<protein>
    <submittedName>
        <fullName evidence="1">M20/M25/M40 family metallo-hydrolase</fullName>
    </submittedName>
</protein>
<evidence type="ECO:0000313" key="1">
    <source>
        <dbReference type="EMBL" id="MST35104.1"/>
    </source>
</evidence>
<gene>
    <name evidence="1" type="ORF">GHK86_20530</name>
</gene>
<dbReference type="SUPFAM" id="SSF53187">
    <property type="entry name" value="Zn-dependent exopeptidases"/>
    <property type="match status" value="1"/>
</dbReference>
<proteinExistence type="predicted"/>
<dbReference type="InterPro" id="IPR002933">
    <property type="entry name" value="Peptidase_M20"/>
</dbReference>
<dbReference type="EMBL" id="WJHE01001435">
    <property type="protein sequence ID" value="MST35104.1"/>
    <property type="molecule type" value="Genomic_DNA"/>
</dbReference>
<dbReference type="Proteomes" id="UP000437736">
    <property type="component" value="Unassembled WGS sequence"/>
</dbReference>
<evidence type="ECO:0000313" key="2">
    <source>
        <dbReference type="Proteomes" id="UP000437736"/>
    </source>
</evidence>
<comment type="caution">
    <text evidence="1">The sequence shown here is derived from an EMBL/GenBank/DDBJ whole genome shotgun (WGS) entry which is preliminary data.</text>
</comment>
<organism evidence="1 2">
    <name type="scientific">Acidiferrimicrobium australe</name>
    <dbReference type="NCBI Taxonomy" id="2664430"/>
    <lineage>
        <taxon>Bacteria</taxon>
        <taxon>Bacillati</taxon>
        <taxon>Actinomycetota</taxon>
        <taxon>Acidimicrobiia</taxon>
        <taxon>Acidimicrobiales</taxon>
        <taxon>Acidimicrobiaceae</taxon>
        <taxon>Acidiferrimicrobium</taxon>
    </lineage>
</organism>
<keyword evidence="2" id="KW-1185">Reference proteome</keyword>
<dbReference type="Pfam" id="PF01546">
    <property type="entry name" value="Peptidase_M20"/>
    <property type="match status" value="1"/>
</dbReference>
<reference evidence="1 2" key="1">
    <citation type="submission" date="2019-11" db="EMBL/GenBank/DDBJ databases">
        <title>Acidiferrimicrobium australis gen. nov., sp. nov., an acidophilic and obligately heterotrophic, member of the Actinobacteria that catalyses dissimilatory oxido- reduction of iron isolated from metal-rich acidic water in Chile.</title>
        <authorList>
            <person name="Gonzalez D."/>
            <person name="Huber K."/>
            <person name="Hedrich S."/>
            <person name="Rojas-Villalobos C."/>
            <person name="Quatrini R."/>
            <person name="Dinamarca M.A."/>
            <person name="Schwarz A."/>
            <person name="Canales C."/>
            <person name="Nancucheo I."/>
        </authorList>
    </citation>
    <scope>NUCLEOTIDE SEQUENCE [LARGE SCALE GENOMIC DNA]</scope>
    <source>
        <strain evidence="1 2">USS-CCA1</strain>
    </source>
</reference>
<feature type="non-terminal residue" evidence="1">
    <location>
        <position position="1"/>
    </location>
</feature>
<name>A0ABW9QZK2_9ACTN</name>
<sequence>GHDAAILAAHVPAAMLFVRNPTGTSHDPAESATVEDCLAGVDALTAVLEDLLS</sequence>
<accession>A0ABW9QZK2</accession>
<dbReference type="Gene3D" id="3.40.630.10">
    <property type="entry name" value="Zn peptidases"/>
    <property type="match status" value="1"/>
</dbReference>